<organism evidence="5 6">
    <name type="scientific">Spinacia oleracea</name>
    <name type="common">Spinach</name>
    <dbReference type="NCBI Taxonomy" id="3562"/>
    <lineage>
        <taxon>Eukaryota</taxon>
        <taxon>Viridiplantae</taxon>
        <taxon>Streptophyta</taxon>
        <taxon>Embryophyta</taxon>
        <taxon>Tracheophyta</taxon>
        <taxon>Spermatophyta</taxon>
        <taxon>Magnoliopsida</taxon>
        <taxon>eudicotyledons</taxon>
        <taxon>Gunneridae</taxon>
        <taxon>Pentapetalae</taxon>
        <taxon>Caryophyllales</taxon>
        <taxon>Chenopodiaceae</taxon>
        <taxon>Chenopodioideae</taxon>
        <taxon>Anserineae</taxon>
        <taxon>Spinacia</taxon>
    </lineage>
</organism>
<keyword evidence="3" id="KW-0812">Transmembrane</keyword>
<sequence length="94" mass="10524">MAVLEAELKLPTDSYTANLVINEGESVYDYCWYPYMSASVLSAVSGVRLKFTGLHENYVVVVSCIILVVLFSLQHHGTHRVSFMFGPIVLAWLL</sequence>
<dbReference type="PANTHER" id="PTHR30540:SF14">
    <property type="entry name" value="POTASSIUM TRANSPORTER 1"/>
    <property type="match status" value="1"/>
</dbReference>
<accession>A0ABM3RVB1</accession>
<evidence type="ECO:0000256" key="1">
    <source>
        <dbReference type="ARBA" id="ARBA00004651"/>
    </source>
</evidence>
<keyword evidence="3" id="KW-1133">Transmembrane helix</keyword>
<evidence type="ECO:0000256" key="3">
    <source>
        <dbReference type="SAM" id="Phobius"/>
    </source>
</evidence>
<feature type="domain" description="K+ potassium transporter integral membrane" evidence="4">
    <location>
        <begin position="38"/>
        <end position="94"/>
    </location>
</feature>
<keyword evidence="5" id="KW-1185">Reference proteome</keyword>
<dbReference type="InterPro" id="IPR053951">
    <property type="entry name" value="K_trans_N"/>
</dbReference>
<dbReference type="PANTHER" id="PTHR30540">
    <property type="entry name" value="OSMOTIC STRESS POTASSIUM TRANSPORTER"/>
    <property type="match status" value="1"/>
</dbReference>
<proteinExistence type="inferred from homology"/>
<name>A0ABM3RVB1_SPIOL</name>
<dbReference type="Proteomes" id="UP000813463">
    <property type="component" value="Chromosome 4"/>
</dbReference>
<feature type="transmembrane region" description="Helical" evidence="3">
    <location>
        <begin position="58"/>
        <end position="77"/>
    </location>
</feature>
<evidence type="ECO:0000313" key="5">
    <source>
        <dbReference type="Proteomes" id="UP000813463"/>
    </source>
</evidence>
<comment type="subcellular location">
    <subcellularLocation>
        <location evidence="1">Cell membrane</location>
        <topology evidence="1">Multi-pass membrane protein</topology>
    </subcellularLocation>
</comment>
<reference evidence="5" key="1">
    <citation type="journal article" date="2021" name="Nat. Commun.">
        <title>Genomic analyses provide insights into spinach domestication and the genetic basis of agronomic traits.</title>
        <authorList>
            <person name="Cai X."/>
            <person name="Sun X."/>
            <person name="Xu C."/>
            <person name="Sun H."/>
            <person name="Wang X."/>
            <person name="Ge C."/>
            <person name="Zhang Z."/>
            <person name="Wang Q."/>
            <person name="Fei Z."/>
            <person name="Jiao C."/>
            <person name="Wang Q."/>
        </authorList>
    </citation>
    <scope>NUCLEOTIDE SEQUENCE [LARGE SCALE GENOMIC DNA]</scope>
    <source>
        <strain evidence="5">cv. Varoflay</strain>
    </source>
</reference>
<dbReference type="InterPro" id="IPR003855">
    <property type="entry name" value="K+_transporter"/>
</dbReference>
<gene>
    <name evidence="6" type="primary">LOC110777937</name>
</gene>
<reference evidence="6" key="2">
    <citation type="submission" date="2025-08" db="UniProtKB">
        <authorList>
            <consortium name="RefSeq"/>
        </authorList>
    </citation>
    <scope>IDENTIFICATION</scope>
    <source>
        <tissue evidence="6">Leaf</tissue>
    </source>
</reference>
<evidence type="ECO:0000259" key="4">
    <source>
        <dbReference type="Pfam" id="PF02705"/>
    </source>
</evidence>
<comment type="similarity">
    <text evidence="2">Belongs to the HAK/KUP transporter (TC 2.A.72.3) family.</text>
</comment>
<dbReference type="GeneID" id="110777937"/>
<evidence type="ECO:0000313" key="6">
    <source>
        <dbReference type="RefSeq" id="XP_056699563.1"/>
    </source>
</evidence>
<dbReference type="Pfam" id="PF02705">
    <property type="entry name" value="K_trans"/>
    <property type="match status" value="1"/>
</dbReference>
<protein>
    <submittedName>
        <fullName evidence="6">Potassium transporter 1-like</fullName>
    </submittedName>
</protein>
<keyword evidence="3" id="KW-0472">Membrane</keyword>
<dbReference type="RefSeq" id="XP_056699563.1">
    <property type="nucleotide sequence ID" value="XM_056843585.1"/>
</dbReference>
<evidence type="ECO:0000256" key="2">
    <source>
        <dbReference type="ARBA" id="ARBA00008440"/>
    </source>
</evidence>